<name>A0A6V7P9V3_ANACO</name>
<organism evidence="3">
    <name type="scientific">Ananas comosus var. bracteatus</name>
    <name type="common">red pineapple</name>
    <dbReference type="NCBI Taxonomy" id="296719"/>
    <lineage>
        <taxon>Eukaryota</taxon>
        <taxon>Viridiplantae</taxon>
        <taxon>Streptophyta</taxon>
        <taxon>Embryophyta</taxon>
        <taxon>Tracheophyta</taxon>
        <taxon>Spermatophyta</taxon>
        <taxon>Magnoliopsida</taxon>
        <taxon>Liliopsida</taxon>
        <taxon>Poales</taxon>
        <taxon>Bromeliaceae</taxon>
        <taxon>Bromelioideae</taxon>
        <taxon>Ananas</taxon>
    </lineage>
</organism>
<dbReference type="AlphaFoldDB" id="A0A6V7P9V3"/>
<sequence>MAHRDVKPQNLHLAFGGGLKLSDFGLAALTEQRGRDGRLRTACGTPSYARGRAGSSSSCCSRDGSPSTTPTSRSCTGGSTGTTTRSRPGSPPFCNHLISLYARCRLPVAARKASTLEELFYVCSGAHVDFVQD</sequence>
<reference evidence="3" key="1">
    <citation type="submission" date="2020-07" db="EMBL/GenBank/DDBJ databases">
        <authorList>
            <person name="Lin J."/>
        </authorList>
    </citation>
    <scope>NUCLEOTIDE SEQUENCE</scope>
</reference>
<dbReference type="InterPro" id="IPR000719">
    <property type="entry name" value="Prot_kinase_dom"/>
</dbReference>
<dbReference type="SUPFAM" id="SSF56112">
    <property type="entry name" value="Protein kinase-like (PK-like)"/>
    <property type="match status" value="1"/>
</dbReference>
<feature type="region of interest" description="Disordered" evidence="1">
    <location>
        <begin position="35"/>
        <end position="91"/>
    </location>
</feature>
<dbReference type="InterPro" id="IPR011009">
    <property type="entry name" value="Kinase-like_dom_sf"/>
</dbReference>
<dbReference type="Pfam" id="PF00069">
    <property type="entry name" value="Pkinase"/>
    <property type="match status" value="1"/>
</dbReference>
<protein>
    <recommendedName>
        <fullName evidence="2">Protein kinase domain-containing protein</fullName>
    </recommendedName>
</protein>
<dbReference type="GO" id="GO:0005524">
    <property type="term" value="F:ATP binding"/>
    <property type="evidence" value="ECO:0007669"/>
    <property type="project" value="InterPro"/>
</dbReference>
<accession>A0A6V7P9V3</accession>
<dbReference type="Gene3D" id="1.10.510.10">
    <property type="entry name" value="Transferase(Phosphotransferase) domain 1"/>
    <property type="match status" value="1"/>
</dbReference>
<evidence type="ECO:0000259" key="2">
    <source>
        <dbReference type="PROSITE" id="PS50011"/>
    </source>
</evidence>
<dbReference type="GO" id="GO:0004672">
    <property type="term" value="F:protein kinase activity"/>
    <property type="evidence" value="ECO:0007669"/>
    <property type="project" value="InterPro"/>
</dbReference>
<feature type="compositionally biased region" description="Low complexity" evidence="1">
    <location>
        <begin position="46"/>
        <end position="88"/>
    </location>
</feature>
<proteinExistence type="predicted"/>
<gene>
    <name evidence="3" type="ORF">CB5_LOCUS10822</name>
</gene>
<dbReference type="PROSITE" id="PS50011">
    <property type="entry name" value="PROTEIN_KINASE_DOM"/>
    <property type="match status" value="1"/>
</dbReference>
<feature type="domain" description="Protein kinase" evidence="2">
    <location>
        <begin position="1"/>
        <end position="133"/>
    </location>
</feature>
<evidence type="ECO:0000256" key="1">
    <source>
        <dbReference type="SAM" id="MobiDB-lite"/>
    </source>
</evidence>
<evidence type="ECO:0000313" key="3">
    <source>
        <dbReference type="EMBL" id="CAD1827611.1"/>
    </source>
</evidence>
<dbReference type="EMBL" id="LR862146">
    <property type="protein sequence ID" value="CAD1827611.1"/>
    <property type="molecule type" value="Genomic_DNA"/>
</dbReference>